<proteinExistence type="predicted"/>
<dbReference type="CDD" id="cd00038">
    <property type="entry name" value="CAP_ED"/>
    <property type="match status" value="1"/>
</dbReference>
<sequence length="232" mass="26773">MRKILKPVLSYKETHNPIAIMDCLQLLGFLAACLMFSTFYMKNMIPLRIIGMASNATFIVYAVNAQVWPLLVLHVVLLPMNFFRLIQMRRLIEQVRSASEDDMSFEFMIPHMHKEVLKEGDIVFHRGDKADKIYLLKSGVLRVDELDVIIKPGELFGEMGVFASNPIRLATLRCGSEVELLSMTDKQIKQLYYQNPQFGFYLIQLLLKRFSQNAGHTEDDTSTQTRHEELII</sequence>
<gene>
    <name evidence="3" type="ORF">Q3M24_13790</name>
</gene>
<feature type="transmembrane region" description="Helical" evidence="1">
    <location>
        <begin position="18"/>
        <end position="38"/>
    </location>
</feature>
<dbReference type="GO" id="GO:0005829">
    <property type="term" value="C:cytosol"/>
    <property type="evidence" value="ECO:0007669"/>
    <property type="project" value="TreeGrafter"/>
</dbReference>
<evidence type="ECO:0000313" key="3">
    <source>
        <dbReference type="EMBL" id="XCN71382.1"/>
    </source>
</evidence>
<feature type="domain" description="Cyclic nucleotide-binding" evidence="2">
    <location>
        <begin position="108"/>
        <end position="209"/>
    </location>
</feature>
<dbReference type="EMBL" id="CP159373">
    <property type="protein sequence ID" value="XCN71382.1"/>
    <property type="molecule type" value="Genomic_DNA"/>
</dbReference>
<dbReference type="InterPro" id="IPR000595">
    <property type="entry name" value="cNMP-bd_dom"/>
</dbReference>
<dbReference type="SMART" id="SM00100">
    <property type="entry name" value="cNMP"/>
    <property type="match status" value="1"/>
</dbReference>
<dbReference type="SUPFAM" id="SSF51206">
    <property type="entry name" value="cAMP-binding domain-like"/>
    <property type="match status" value="1"/>
</dbReference>
<accession>A0AAU8LQK4</accession>
<dbReference type="InterPro" id="IPR018490">
    <property type="entry name" value="cNMP-bd_dom_sf"/>
</dbReference>
<dbReference type="Pfam" id="PF00027">
    <property type="entry name" value="cNMP_binding"/>
    <property type="match status" value="1"/>
</dbReference>
<keyword evidence="1" id="KW-0472">Membrane</keyword>
<evidence type="ECO:0000256" key="1">
    <source>
        <dbReference type="SAM" id="Phobius"/>
    </source>
</evidence>
<name>A0AAU8LQK4_9BACT</name>
<dbReference type="PROSITE" id="PS50042">
    <property type="entry name" value="CNMP_BINDING_3"/>
    <property type="match status" value="1"/>
</dbReference>
<feature type="transmembrane region" description="Helical" evidence="1">
    <location>
        <begin position="68"/>
        <end position="86"/>
    </location>
</feature>
<dbReference type="InterPro" id="IPR014710">
    <property type="entry name" value="RmlC-like_jellyroll"/>
</dbReference>
<dbReference type="GO" id="GO:0003700">
    <property type="term" value="F:DNA-binding transcription factor activity"/>
    <property type="evidence" value="ECO:0007669"/>
    <property type="project" value="TreeGrafter"/>
</dbReference>
<dbReference type="AlphaFoldDB" id="A0AAU8LQK4"/>
<keyword evidence="1" id="KW-1133">Transmembrane helix</keyword>
<reference evidence="3" key="2">
    <citation type="submission" date="2024-06" db="EMBL/GenBank/DDBJ databases">
        <authorList>
            <person name="Plum-Jensen L.E."/>
            <person name="Schramm A."/>
            <person name="Marshall I.P.G."/>
        </authorList>
    </citation>
    <scope>NUCLEOTIDE SEQUENCE</scope>
    <source>
        <strain evidence="3">Rat1</strain>
    </source>
</reference>
<keyword evidence="1" id="KW-0812">Transmembrane</keyword>
<dbReference type="KEGG" id="eaj:Q3M24_13790"/>
<dbReference type="PANTHER" id="PTHR24567:SF68">
    <property type="entry name" value="DNA-BINDING TRANSCRIPTIONAL DUAL REGULATOR CRP"/>
    <property type="match status" value="1"/>
</dbReference>
<dbReference type="InterPro" id="IPR050397">
    <property type="entry name" value="Env_Response_Regulators"/>
</dbReference>
<dbReference type="PANTHER" id="PTHR24567">
    <property type="entry name" value="CRP FAMILY TRANSCRIPTIONAL REGULATORY PROTEIN"/>
    <property type="match status" value="1"/>
</dbReference>
<dbReference type="Gene3D" id="2.60.120.10">
    <property type="entry name" value="Jelly Rolls"/>
    <property type="match status" value="1"/>
</dbReference>
<evidence type="ECO:0000259" key="2">
    <source>
        <dbReference type="PROSITE" id="PS50042"/>
    </source>
</evidence>
<reference evidence="3" key="1">
    <citation type="journal article" date="2024" name="Syst. Appl. Microbiol.">
        <title>First single-strain enrichments of Electrothrix cable bacteria, description of E. aestuarii sp. nov. and E. rattekaaiensis sp. nov., and proposal of a cable bacteria taxonomy following the rules of the SeqCode.</title>
        <authorList>
            <person name="Plum-Jensen L.E."/>
            <person name="Schramm A."/>
            <person name="Marshall I.P.G."/>
        </authorList>
    </citation>
    <scope>NUCLEOTIDE SEQUENCE</scope>
    <source>
        <strain evidence="3">Rat1</strain>
    </source>
</reference>
<organism evidence="3">
    <name type="scientific">Candidatus Electrothrix aestuarii</name>
    <dbReference type="NCBI Taxonomy" id="3062594"/>
    <lineage>
        <taxon>Bacteria</taxon>
        <taxon>Pseudomonadati</taxon>
        <taxon>Thermodesulfobacteriota</taxon>
        <taxon>Desulfobulbia</taxon>
        <taxon>Desulfobulbales</taxon>
        <taxon>Desulfobulbaceae</taxon>
        <taxon>Candidatus Electrothrix</taxon>
    </lineage>
</organism>
<dbReference type="PROSITE" id="PS51257">
    <property type="entry name" value="PROKAR_LIPOPROTEIN"/>
    <property type="match status" value="1"/>
</dbReference>
<protein>
    <submittedName>
        <fullName evidence="3">Cyclic nucleotide-binding domain-containing protein</fullName>
    </submittedName>
</protein>